<gene>
    <name evidence="8" type="primary">SEY1</name>
    <name evidence="11" type="ORF">BJ508DRAFT_410726</name>
</gene>
<keyword evidence="7 8" id="KW-0472">Membrane</keyword>
<dbReference type="PANTHER" id="PTHR45923">
    <property type="entry name" value="PROTEIN SEY1"/>
    <property type="match status" value="1"/>
</dbReference>
<evidence type="ECO:0000313" key="11">
    <source>
        <dbReference type="EMBL" id="RPA87185.1"/>
    </source>
</evidence>
<proteinExistence type="inferred from homology"/>
<evidence type="ECO:0000256" key="1">
    <source>
        <dbReference type="ARBA" id="ARBA00022692"/>
    </source>
</evidence>
<evidence type="ECO:0000259" key="10">
    <source>
        <dbReference type="PROSITE" id="PS51715"/>
    </source>
</evidence>
<protein>
    <submittedName>
        <fullName evidence="11">Root hair defective 3 GTP-binding protein</fullName>
    </submittedName>
</protein>
<evidence type="ECO:0000256" key="8">
    <source>
        <dbReference type="HAMAP-Rule" id="MF_03109"/>
    </source>
</evidence>
<keyword evidence="4 8" id="KW-0256">Endoplasmic reticulum</keyword>
<dbReference type="HAMAP" id="MF_03109">
    <property type="entry name" value="Sey1"/>
    <property type="match status" value="1"/>
</dbReference>
<evidence type="ECO:0000256" key="9">
    <source>
        <dbReference type="SAM" id="Phobius"/>
    </source>
</evidence>
<name>A0A3N4IM33_ASCIM</name>
<dbReference type="CDD" id="cd01851">
    <property type="entry name" value="GBP"/>
    <property type="match status" value="1"/>
</dbReference>
<comment type="similarity">
    <text evidence="8">Belongs to the TRAFAC class dynamin-like GTPase superfamily. GB1/RHD3 GTPase family. RHD3 subfamily.</text>
</comment>
<dbReference type="InterPro" id="IPR030386">
    <property type="entry name" value="G_GB1_RHD3_dom"/>
</dbReference>
<feature type="domain" description="GB1/RHD3-type G" evidence="10">
    <location>
        <begin position="49"/>
        <end position="286"/>
    </location>
</feature>
<keyword evidence="3 8" id="KW-0378">Hydrolase</keyword>
<evidence type="ECO:0000313" key="12">
    <source>
        <dbReference type="Proteomes" id="UP000275078"/>
    </source>
</evidence>
<dbReference type="GO" id="GO:0005789">
    <property type="term" value="C:endoplasmic reticulum membrane"/>
    <property type="evidence" value="ECO:0007669"/>
    <property type="project" value="UniProtKB-SubCell"/>
</dbReference>
<dbReference type="GO" id="GO:0003924">
    <property type="term" value="F:GTPase activity"/>
    <property type="evidence" value="ECO:0007669"/>
    <property type="project" value="UniProtKB-UniRule"/>
</dbReference>
<comment type="subcellular location">
    <subcellularLocation>
        <location evidence="8">Endoplasmic reticulum membrane</location>
        <topology evidence="8">Multi-pass membrane protein</topology>
    </subcellularLocation>
    <text evidence="8">Enriched in the cortical ER. Concentrated in punctae along the ER tubules.</text>
</comment>
<keyword evidence="5 8" id="KW-1133">Transmembrane helix</keyword>
<dbReference type="InterPro" id="IPR046758">
    <property type="entry name" value="Sey1/RHD3-like_3HB"/>
</dbReference>
<dbReference type="SUPFAM" id="SSF52540">
    <property type="entry name" value="P-loop containing nucleoside triphosphate hydrolases"/>
    <property type="match status" value="1"/>
</dbReference>
<evidence type="ECO:0000256" key="5">
    <source>
        <dbReference type="ARBA" id="ARBA00022989"/>
    </source>
</evidence>
<dbReference type="Pfam" id="PF05879">
    <property type="entry name" value="RHD3_GTPase"/>
    <property type="match status" value="1"/>
</dbReference>
<organism evidence="11 12">
    <name type="scientific">Ascobolus immersus RN42</name>
    <dbReference type="NCBI Taxonomy" id="1160509"/>
    <lineage>
        <taxon>Eukaryota</taxon>
        <taxon>Fungi</taxon>
        <taxon>Dikarya</taxon>
        <taxon>Ascomycota</taxon>
        <taxon>Pezizomycotina</taxon>
        <taxon>Pezizomycetes</taxon>
        <taxon>Pezizales</taxon>
        <taxon>Ascobolaceae</taxon>
        <taxon>Ascobolus</taxon>
    </lineage>
</organism>
<evidence type="ECO:0000256" key="6">
    <source>
        <dbReference type="ARBA" id="ARBA00023134"/>
    </source>
</evidence>
<feature type="binding site" evidence="8">
    <location>
        <begin position="59"/>
        <end position="66"/>
    </location>
    <ligand>
        <name>GTP</name>
        <dbReference type="ChEBI" id="CHEBI:37565"/>
    </ligand>
</feature>
<dbReference type="InterPro" id="IPR008803">
    <property type="entry name" value="RHD3/Sey1"/>
</dbReference>
<feature type="topological domain" description="Cytoplasmic" evidence="8">
    <location>
        <begin position="778"/>
        <end position="839"/>
    </location>
</feature>
<reference evidence="11 12" key="1">
    <citation type="journal article" date="2018" name="Nat. Ecol. Evol.">
        <title>Pezizomycetes genomes reveal the molecular basis of ectomycorrhizal truffle lifestyle.</title>
        <authorList>
            <person name="Murat C."/>
            <person name="Payen T."/>
            <person name="Noel B."/>
            <person name="Kuo A."/>
            <person name="Morin E."/>
            <person name="Chen J."/>
            <person name="Kohler A."/>
            <person name="Krizsan K."/>
            <person name="Balestrini R."/>
            <person name="Da Silva C."/>
            <person name="Montanini B."/>
            <person name="Hainaut M."/>
            <person name="Levati E."/>
            <person name="Barry K.W."/>
            <person name="Belfiori B."/>
            <person name="Cichocki N."/>
            <person name="Clum A."/>
            <person name="Dockter R.B."/>
            <person name="Fauchery L."/>
            <person name="Guy J."/>
            <person name="Iotti M."/>
            <person name="Le Tacon F."/>
            <person name="Lindquist E.A."/>
            <person name="Lipzen A."/>
            <person name="Malagnac F."/>
            <person name="Mello A."/>
            <person name="Molinier V."/>
            <person name="Miyauchi S."/>
            <person name="Poulain J."/>
            <person name="Riccioni C."/>
            <person name="Rubini A."/>
            <person name="Sitrit Y."/>
            <person name="Splivallo R."/>
            <person name="Traeger S."/>
            <person name="Wang M."/>
            <person name="Zifcakova L."/>
            <person name="Wipf D."/>
            <person name="Zambonelli A."/>
            <person name="Paolocci F."/>
            <person name="Nowrousian M."/>
            <person name="Ottonello S."/>
            <person name="Baldrian P."/>
            <person name="Spatafora J.W."/>
            <person name="Henrissat B."/>
            <person name="Nagy L.G."/>
            <person name="Aury J.M."/>
            <person name="Wincker P."/>
            <person name="Grigoriev I.V."/>
            <person name="Bonfante P."/>
            <person name="Martin F.M."/>
        </authorList>
    </citation>
    <scope>NUCLEOTIDE SEQUENCE [LARGE SCALE GENOMIC DNA]</scope>
    <source>
        <strain evidence="11 12">RN42</strain>
    </source>
</reference>
<sequence>MNGQISGIGSKGVDDGEDFSMGVQVINENKEFSEKLPSYLSYHSLLASGFNYHLVAVFGSQSTGKSTLLNYLFGTQFSVMDETARRQTTKGIWMSKAQPGQSQNGKTMADNILVMDVEGTDGRERGEDQDFERKSALFALATSEVMIVNVWEHQVGLYQGANMGLLKTVFEVNLQLFQKNQSTSQRSLLFFVIRDHIGTTPLQGLADTLMADLNRIWGTLSKPQGLENSQITDFFDFEFAALPHKILQGDKFVEETKKLATRFREVEEESAIVSGRKEGDVLGGDRGIFLPSYHRRIPADGLPMYAEGIWTQIVTNKDLDLPSQQELLAQYRCEEISASITASVFDPVVTPFEEKGHQAAKVLEGLGEAIVPARQETLSAFSVEAGRYFKPVFLKKKEELEKKLDGRLKALVILHYQGLHKRAVQEFEDSVTAYLKKAAAASSASEHDFRETVEEAKEAALARFIEEAEPCVIPEQSWSSFKEELAHTESDIDAVASRVRGEEIRRLRLRIERVIKTKLAEPIELEFRKLSGSGTGAGKSDGKKLWDGVWAVFEKISSDGLDRFLSKAQALNASPEENEQAVWKLKKKSWAILKAKIDEELMEGNILMKLRENFEDRFRYDENGVPRVWKPSDDIEGLYARARESTLLLIPLLSKMELSATSKPPPVAEFIGKRPASVIATSDDEDEDVEIDDDLMVILTDAKQVGLQDRFRKMADGIYVEAKRSTISSVSQIPIWFYGLLVVLGWNEFWAVLRSPLYFMFLLLIGAGAYVAHTLNLWGPMVRIGNAMVNQTIEIGREQLRNFVETTKAPSLREEVAVPLQNLTKSGTTDSRKEEEEDW</sequence>
<keyword evidence="2 8" id="KW-0547">Nucleotide-binding</keyword>
<feature type="topological domain" description="Cytoplasmic" evidence="8">
    <location>
        <begin position="1"/>
        <end position="732"/>
    </location>
</feature>
<dbReference type="OrthoDB" id="1597724at2759"/>
<dbReference type="PROSITE" id="PS51715">
    <property type="entry name" value="G_GB1_RHD3"/>
    <property type="match status" value="1"/>
</dbReference>
<dbReference type="InterPro" id="IPR027417">
    <property type="entry name" value="P-loop_NTPase"/>
</dbReference>
<evidence type="ECO:0000256" key="4">
    <source>
        <dbReference type="ARBA" id="ARBA00022824"/>
    </source>
</evidence>
<dbReference type="FunFam" id="3.40.50.300:FF:000727">
    <property type="entry name" value="Protein SEY1 homolog"/>
    <property type="match status" value="1"/>
</dbReference>
<dbReference type="Gene3D" id="3.40.50.300">
    <property type="entry name" value="P-loop containing nucleotide triphosphate hydrolases"/>
    <property type="match status" value="1"/>
</dbReference>
<keyword evidence="12" id="KW-1185">Reference proteome</keyword>
<evidence type="ECO:0000256" key="2">
    <source>
        <dbReference type="ARBA" id="ARBA00022741"/>
    </source>
</evidence>
<keyword evidence="6 8" id="KW-0342">GTP-binding</keyword>
<dbReference type="Proteomes" id="UP000275078">
    <property type="component" value="Unassembled WGS sequence"/>
</dbReference>
<dbReference type="STRING" id="1160509.A0A3N4IM33"/>
<dbReference type="Pfam" id="PF20428">
    <property type="entry name" value="Sey1_3HB"/>
    <property type="match status" value="1"/>
</dbReference>
<evidence type="ECO:0000256" key="7">
    <source>
        <dbReference type="ARBA" id="ARBA00023136"/>
    </source>
</evidence>
<dbReference type="GO" id="GO:0005525">
    <property type="term" value="F:GTP binding"/>
    <property type="evidence" value="ECO:0007669"/>
    <property type="project" value="UniProtKB-UniRule"/>
</dbReference>
<evidence type="ECO:0000256" key="3">
    <source>
        <dbReference type="ARBA" id="ARBA00022801"/>
    </source>
</evidence>
<dbReference type="GO" id="GO:0016320">
    <property type="term" value="P:endoplasmic reticulum membrane fusion"/>
    <property type="evidence" value="ECO:0007669"/>
    <property type="project" value="TreeGrafter"/>
</dbReference>
<keyword evidence="1 8" id="KW-0812">Transmembrane</keyword>
<dbReference type="EMBL" id="ML119647">
    <property type="protein sequence ID" value="RPA87185.1"/>
    <property type="molecule type" value="Genomic_DNA"/>
</dbReference>
<dbReference type="AlphaFoldDB" id="A0A3N4IM33"/>
<feature type="transmembrane region" description="Helical" evidence="9">
    <location>
        <begin position="758"/>
        <end position="778"/>
    </location>
</feature>
<dbReference type="PANTHER" id="PTHR45923:SF2">
    <property type="entry name" value="PROTEIN SEY1"/>
    <property type="match status" value="1"/>
</dbReference>
<feature type="topological domain" description="Lumenal" evidence="8">
    <location>
        <begin position="754"/>
        <end position="756"/>
    </location>
</feature>
<accession>A0A3N4IM33</accession>